<evidence type="ECO:0000256" key="6">
    <source>
        <dbReference type="SAM" id="MobiDB-lite"/>
    </source>
</evidence>
<evidence type="ECO:0000313" key="8">
    <source>
        <dbReference type="Proteomes" id="UP000234345"/>
    </source>
</evidence>
<evidence type="ECO:0000256" key="3">
    <source>
        <dbReference type="ARBA" id="ARBA00023785"/>
    </source>
</evidence>
<evidence type="ECO:0000256" key="1">
    <source>
        <dbReference type="ARBA" id="ARBA00022679"/>
    </source>
</evidence>
<feature type="compositionally biased region" description="Low complexity" evidence="6">
    <location>
        <begin position="21"/>
        <end position="31"/>
    </location>
</feature>
<protein>
    <submittedName>
        <fullName evidence="7">Type III secretion system effector protein</fullName>
    </submittedName>
</protein>
<comment type="catalytic activity">
    <reaction evidence="5">
        <text>L-seryl-[protein] + acetyl-CoA = O-acetyl-L-seryl-[protein] + CoA</text>
        <dbReference type="Rhea" id="RHEA:59392"/>
        <dbReference type="Rhea" id="RHEA-COMP:9863"/>
        <dbReference type="Rhea" id="RHEA-COMP:15352"/>
        <dbReference type="ChEBI" id="CHEBI:29999"/>
        <dbReference type="ChEBI" id="CHEBI:57287"/>
        <dbReference type="ChEBI" id="CHEBI:57288"/>
        <dbReference type="ChEBI" id="CHEBI:141128"/>
    </reaction>
    <physiologicalReaction direction="left-to-right" evidence="5">
        <dbReference type="Rhea" id="RHEA:59393"/>
    </physiologicalReaction>
</comment>
<dbReference type="Pfam" id="PF03421">
    <property type="entry name" value="Acetyltransf_14"/>
    <property type="match status" value="1"/>
</dbReference>
<dbReference type="GO" id="GO:0016746">
    <property type="term" value="F:acyltransferase activity"/>
    <property type="evidence" value="ECO:0007669"/>
    <property type="project" value="UniProtKB-KW"/>
</dbReference>
<dbReference type="InterPro" id="IPR005083">
    <property type="entry name" value="YopJ-like"/>
</dbReference>
<dbReference type="EMBL" id="OCZC01000065">
    <property type="protein sequence ID" value="SOO24556.1"/>
    <property type="molecule type" value="Genomic_DNA"/>
</dbReference>
<dbReference type="Proteomes" id="UP000234345">
    <property type="component" value="Unassembled WGS sequence"/>
</dbReference>
<evidence type="ECO:0000313" key="7">
    <source>
        <dbReference type="EMBL" id="SOO24556.1"/>
    </source>
</evidence>
<organism evidence="7 8">
    <name type="scientific">Xanthomonas campestris pv. phaseoli</name>
    <dbReference type="NCBI Taxonomy" id="317013"/>
    <lineage>
        <taxon>Bacteria</taxon>
        <taxon>Pseudomonadati</taxon>
        <taxon>Pseudomonadota</taxon>
        <taxon>Gammaproteobacteria</taxon>
        <taxon>Lysobacterales</taxon>
        <taxon>Lysobacteraceae</taxon>
        <taxon>Xanthomonas</taxon>
    </lineage>
</organism>
<evidence type="ECO:0000256" key="4">
    <source>
        <dbReference type="ARBA" id="ARBA00048364"/>
    </source>
</evidence>
<keyword evidence="1" id="KW-0808">Transferase</keyword>
<name>A0A7Z7NHU3_XANCH</name>
<sequence length="316" mass="34005">MSPSLHDLAALGSPRARRARSGTSAGPSGTGIIAGQVSSPYSSSGPTLAAQLQDFIDALEHAERQGKQYPAAELDQKFQPQVVAAQNLIQPNLEVKVFDASASEPNALRQAIVDTRRGQRWRAVVNVERIHGKGAPSHGIAVDVSGGRGKVSVLAVDSVWGCTDTLSVMTAALKGVKNATLTILNTGTQKDVINCKTFALANAKAMAANDDLIVDLHKKNLKGKIVGTSDTINNVDVTIARGSDVLDTSFFQHTTSKDVFDNLPGHIREPLEESFVQNFREIEAGGKRRAYNASIQQERLKYLRDALLFADSEYRS</sequence>
<comment type="catalytic activity">
    <reaction evidence="4">
        <text>L-threonyl-[protein] + acetyl-CoA = O-acetyl-L-threonyl-[protein] + CoA</text>
        <dbReference type="Rhea" id="RHEA:65340"/>
        <dbReference type="Rhea" id="RHEA-COMP:11060"/>
        <dbReference type="Rhea" id="RHEA-COMP:16780"/>
        <dbReference type="ChEBI" id="CHEBI:30013"/>
        <dbReference type="ChEBI" id="CHEBI:57287"/>
        <dbReference type="ChEBI" id="CHEBI:57288"/>
        <dbReference type="ChEBI" id="CHEBI:141025"/>
    </reaction>
    <physiologicalReaction direction="left-to-right" evidence="4">
        <dbReference type="Rhea" id="RHEA:65341"/>
    </physiologicalReaction>
</comment>
<proteinExistence type="inferred from homology"/>
<accession>A0A7Z7NHU3</accession>
<feature type="region of interest" description="Disordered" evidence="6">
    <location>
        <begin position="1"/>
        <end position="38"/>
    </location>
</feature>
<keyword evidence="2" id="KW-0012">Acyltransferase</keyword>
<comment type="similarity">
    <text evidence="3">Belongs to the acetyltransferase YopJ family.</text>
</comment>
<comment type="caution">
    <text evidence="7">The sequence shown here is derived from an EMBL/GenBank/DDBJ whole genome shotgun (WGS) entry which is preliminary data.</text>
</comment>
<evidence type="ECO:0000256" key="2">
    <source>
        <dbReference type="ARBA" id="ARBA00023315"/>
    </source>
</evidence>
<reference evidence="7 8" key="1">
    <citation type="submission" date="2017-10" db="EMBL/GenBank/DDBJ databases">
        <authorList>
            <person name="Regsiter A."/>
            <person name="William W."/>
        </authorList>
    </citation>
    <scope>NUCLEOTIDE SEQUENCE [LARGE SCALE GENOMIC DNA]</scope>
    <source>
        <strain evidence="7 8">CFBP6991</strain>
    </source>
</reference>
<gene>
    <name evidence="7" type="primary">xopJ</name>
    <name evidence="7" type="ORF">XFF6991_390004</name>
</gene>
<evidence type="ECO:0000256" key="5">
    <source>
        <dbReference type="ARBA" id="ARBA00048662"/>
    </source>
</evidence>
<dbReference type="AlphaFoldDB" id="A0A7Z7NHU3"/>